<dbReference type="EMBL" id="NRJF01000116">
    <property type="protein sequence ID" value="RIY34953.1"/>
    <property type="molecule type" value="Genomic_DNA"/>
</dbReference>
<evidence type="ECO:0000256" key="3">
    <source>
        <dbReference type="ARBA" id="ARBA00022801"/>
    </source>
</evidence>
<sequence>MATLTLVDFIDHEHQIRWLMNQDIPFNPEKFCNATPPVAGVYRMLRHDQHVIYVGKAKQLPKRFASYFNGSSHRPEMEAQIAAMQTIFVFADHEANELEYNVYQKFYLPHYNKTSPENSKYLYLTPDQPYQSLYPMGAYRRDILVLSRHLKREIEFIGPFTNTRCWAQIIEEFQKVFKIPSCSPTIFRRHQRYQHPCDKYDFGLCKGHCVFTQPLDYQAYWQPIKQIILHKGVAGKALFKQVAQQMPTTKAHIATRSILDTLNFKDNFELVLLFKNKLGTCMTIVEVCHGLVIDIRNMLLAPLSESKNLNLARKLGQELSNAQLYQGFLAPYYRQVRQAEYLPSNTEILNHLPRKIIVHESGFTPEQAKELSKELSQIFGYNVLLSARCPYPSLIQLAEYNASCAIEQRVNLVLNRTAEKRKSSETSRKLIAKKLEKSMLNKE</sequence>
<organism evidence="11 12">
    <name type="scientific">Psittacicella gerlachiana</name>
    <dbReference type="NCBI Taxonomy" id="2028574"/>
    <lineage>
        <taxon>Bacteria</taxon>
        <taxon>Pseudomonadati</taxon>
        <taxon>Pseudomonadota</taxon>
        <taxon>Gammaproteobacteria</taxon>
        <taxon>Pasteurellales</taxon>
        <taxon>Psittacicellaceae</taxon>
        <taxon>Psittacicella</taxon>
    </lineage>
</organism>
<proteinExistence type="predicted"/>
<evidence type="ECO:0000256" key="9">
    <source>
        <dbReference type="ARBA" id="ARBA00042732"/>
    </source>
</evidence>
<name>A0A3A1Y9H2_9GAMM</name>
<evidence type="ECO:0000256" key="7">
    <source>
        <dbReference type="ARBA" id="ARBA00040756"/>
    </source>
</evidence>
<protein>
    <recommendedName>
        <fullName evidence="7">Excinuclease cho</fullName>
    </recommendedName>
    <alternativeName>
        <fullName evidence="9">Endonuclease cho</fullName>
    </alternativeName>
    <alternativeName>
        <fullName evidence="8">UvrC homolog protein</fullName>
    </alternativeName>
</protein>
<keyword evidence="12" id="KW-1185">Reference proteome</keyword>
<dbReference type="InterPro" id="IPR000305">
    <property type="entry name" value="GIY-YIG_endonuc"/>
</dbReference>
<dbReference type="InterPro" id="IPR035901">
    <property type="entry name" value="GIY-YIG_endonuc_sf"/>
</dbReference>
<dbReference type="AlphaFoldDB" id="A0A3A1Y9H2"/>
<feature type="domain" description="GIY-YIG" evidence="10">
    <location>
        <begin position="37"/>
        <end position="113"/>
    </location>
</feature>
<keyword evidence="3" id="KW-0378">Hydrolase</keyword>
<comment type="caution">
    <text evidence="11">The sequence shown here is derived from an EMBL/GenBank/DDBJ whole genome shotgun (WGS) entry which is preliminary data.</text>
</comment>
<evidence type="ECO:0000259" key="10">
    <source>
        <dbReference type="PROSITE" id="PS50164"/>
    </source>
</evidence>
<evidence type="ECO:0000256" key="1">
    <source>
        <dbReference type="ARBA" id="ARBA00022763"/>
    </source>
</evidence>
<dbReference type="OrthoDB" id="9804933at2"/>
<dbReference type="Proteomes" id="UP000265964">
    <property type="component" value="Unassembled WGS sequence"/>
</dbReference>
<dbReference type="PANTHER" id="PTHR30562:SF10">
    <property type="entry name" value="EXCINUCLEASE CHO"/>
    <property type="match status" value="1"/>
</dbReference>
<gene>
    <name evidence="11" type="ORF">CKF59_04425</name>
</gene>
<evidence type="ECO:0000313" key="12">
    <source>
        <dbReference type="Proteomes" id="UP000265964"/>
    </source>
</evidence>
<dbReference type="GO" id="GO:0009380">
    <property type="term" value="C:excinuclease repair complex"/>
    <property type="evidence" value="ECO:0007669"/>
    <property type="project" value="TreeGrafter"/>
</dbReference>
<keyword evidence="6" id="KW-0742">SOS response</keyword>
<evidence type="ECO:0000256" key="8">
    <source>
        <dbReference type="ARBA" id="ARBA00042138"/>
    </source>
</evidence>
<dbReference type="GO" id="GO:0016787">
    <property type="term" value="F:hydrolase activity"/>
    <property type="evidence" value="ECO:0007669"/>
    <property type="project" value="UniProtKB-KW"/>
</dbReference>
<dbReference type="InterPro" id="IPR050066">
    <property type="entry name" value="UvrABC_protein_C"/>
</dbReference>
<dbReference type="RefSeq" id="WP_119534767.1">
    <property type="nucleotide sequence ID" value="NZ_NRJF01000116.1"/>
</dbReference>
<dbReference type="InterPro" id="IPR047296">
    <property type="entry name" value="GIY-YIG_UvrC_Cho"/>
</dbReference>
<evidence type="ECO:0000256" key="5">
    <source>
        <dbReference type="ARBA" id="ARBA00023204"/>
    </source>
</evidence>
<evidence type="ECO:0000256" key="6">
    <source>
        <dbReference type="ARBA" id="ARBA00023236"/>
    </source>
</evidence>
<dbReference type="SMART" id="SM00465">
    <property type="entry name" value="GIYc"/>
    <property type="match status" value="1"/>
</dbReference>
<dbReference type="GO" id="GO:0006289">
    <property type="term" value="P:nucleotide-excision repair"/>
    <property type="evidence" value="ECO:0007669"/>
    <property type="project" value="InterPro"/>
</dbReference>
<accession>A0A3A1Y9H2</accession>
<evidence type="ECO:0000256" key="4">
    <source>
        <dbReference type="ARBA" id="ARBA00022881"/>
    </source>
</evidence>
<evidence type="ECO:0000256" key="2">
    <source>
        <dbReference type="ARBA" id="ARBA00022769"/>
    </source>
</evidence>
<dbReference type="PANTHER" id="PTHR30562">
    <property type="entry name" value="UVRC/OXIDOREDUCTASE"/>
    <property type="match status" value="1"/>
</dbReference>
<dbReference type="Gene3D" id="3.40.1440.10">
    <property type="entry name" value="GIY-YIG endonuclease"/>
    <property type="match status" value="1"/>
</dbReference>
<dbReference type="PROSITE" id="PS50164">
    <property type="entry name" value="GIY_YIG"/>
    <property type="match status" value="1"/>
</dbReference>
<dbReference type="SUPFAM" id="SSF82771">
    <property type="entry name" value="GIY-YIG endonuclease"/>
    <property type="match status" value="1"/>
</dbReference>
<evidence type="ECO:0000313" key="11">
    <source>
        <dbReference type="EMBL" id="RIY34953.1"/>
    </source>
</evidence>
<dbReference type="GO" id="GO:0004518">
    <property type="term" value="F:nuclease activity"/>
    <property type="evidence" value="ECO:0007669"/>
    <property type="project" value="UniProtKB-KW"/>
</dbReference>
<keyword evidence="5" id="KW-0234">DNA repair</keyword>
<dbReference type="CDD" id="cd10434">
    <property type="entry name" value="GIY-YIG_UvrC_Cho"/>
    <property type="match status" value="1"/>
</dbReference>
<reference evidence="11 12" key="1">
    <citation type="submission" date="2017-08" db="EMBL/GenBank/DDBJ databases">
        <title>Reclassification of Bisgaard taxon 37 and 44.</title>
        <authorList>
            <person name="Christensen H."/>
        </authorList>
    </citation>
    <scope>NUCLEOTIDE SEQUENCE [LARGE SCALE GENOMIC DNA]</scope>
    <source>
        <strain evidence="11 12">EEAB3T1</strain>
    </source>
</reference>
<dbReference type="GO" id="GO:0009432">
    <property type="term" value="P:SOS response"/>
    <property type="evidence" value="ECO:0007669"/>
    <property type="project" value="UniProtKB-KW"/>
</dbReference>
<dbReference type="Pfam" id="PF01541">
    <property type="entry name" value="GIY-YIG"/>
    <property type="match status" value="1"/>
</dbReference>
<keyword evidence="4" id="KW-0267">Excision nuclease</keyword>
<keyword evidence="2" id="KW-0228">DNA excision</keyword>
<keyword evidence="1" id="KW-0227">DNA damage</keyword>